<reference evidence="1" key="1">
    <citation type="journal article" date="2015" name="Nature">
        <title>Complex archaea that bridge the gap between prokaryotes and eukaryotes.</title>
        <authorList>
            <person name="Spang A."/>
            <person name="Saw J.H."/>
            <person name="Jorgensen S.L."/>
            <person name="Zaremba-Niedzwiedzka K."/>
            <person name="Martijn J."/>
            <person name="Lind A.E."/>
            <person name="van Eijk R."/>
            <person name="Schleper C."/>
            <person name="Guy L."/>
            <person name="Ettema T.J."/>
        </authorList>
    </citation>
    <scope>NUCLEOTIDE SEQUENCE</scope>
</reference>
<dbReference type="AlphaFoldDB" id="A0A0F9NQ78"/>
<protein>
    <submittedName>
        <fullName evidence="1">Uncharacterized protein</fullName>
    </submittedName>
</protein>
<sequence>MNRKELYKTIRDAPEKFLGKIEWYDKNGRFWTSRYSLDGDKSLSKLTKAELQRIYDNKDTPKSVERVNMTVSKFQ</sequence>
<organism evidence="1">
    <name type="scientific">marine sediment metagenome</name>
    <dbReference type="NCBI Taxonomy" id="412755"/>
    <lineage>
        <taxon>unclassified sequences</taxon>
        <taxon>metagenomes</taxon>
        <taxon>ecological metagenomes</taxon>
    </lineage>
</organism>
<proteinExistence type="predicted"/>
<name>A0A0F9NQ78_9ZZZZ</name>
<dbReference type="EMBL" id="LAZR01003130">
    <property type="protein sequence ID" value="KKN21645.1"/>
    <property type="molecule type" value="Genomic_DNA"/>
</dbReference>
<gene>
    <name evidence="1" type="ORF">LCGC14_0923300</name>
</gene>
<evidence type="ECO:0000313" key="1">
    <source>
        <dbReference type="EMBL" id="KKN21645.1"/>
    </source>
</evidence>
<accession>A0A0F9NQ78</accession>
<comment type="caution">
    <text evidence="1">The sequence shown here is derived from an EMBL/GenBank/DDBJ whole genome shotgun (WGS) entry which is preliminary data.</text>
</comment>